<dbReference type="PANTHER" id="PTHR11533">
    <property type="entry name" value="PROTEASE M1 ZINC METALLOPROTEASE"/>
    <property type="match status" value="1"/>
</dbReference>
<evidence type="ECO:0000256" key="6">
    <source>
        <dbReference type="ARBA" id="ARBA00022833"/>
    </source>
</evidence>
<dbReference type="GO" id="GO:0043171">
    <property type="term" value="P:peptide catabolic process"/>
    <property type="evidence" value="ECO:0007669"/>
    <property type="project" value="TreeGrafter"/>
</dbReference>
<evidence type="ECO:0000313" key="16">
    <source>
        <dbReference type="EMBL" id="SAM00897.1"/>
    </source>
</evidence>
<dbReference type="InterPro" id="IPR024571">
    <property type="entry name" value="ERAP1-like_C_dom"/>
</dbReference>
<evidence type="ECO:0000256" key="12">
    <source>
        <dbReference type="SAM" id="SignalP"/>
    </source>
</evidence>
<comment type="similarity">
    <text evidence="1 11">Belongs to the peptidase M1 family.</text>
</comment>
<evidence type="ECO:0000256" key="9">
    <source>
        <dbReference type="PIRSR" id="PIRSR634016-3"/>
    </source>
</evidence>
<name>A0A168NNL6_ABSGL</name>
<protein>
    <recommendedName>
        <fullName evidence="11">Aminopeptidase</fullName>
        <ecNumber evidence="11">3.4.11.-</ecNumber>
    </recommendedName>
</protein>
<dbReference type="FunFam" id="1.10.390.10:FF:000001">
    <property type="entry name" value="Aminopeptidase"/>
    <property type="match status" value="1"/>
</dbReference>
<dbReference type="GO" id="GO:0016020">
    <property type="term" value="C:membrane"/>
    <property type="evidence" value="ECO:0007669"/>
    <property type="project" value="TreeGrafter"/>
</dbReference>
<dbReference type="Gene3D" id="1.10.390.10">
    <property type="entry name" value="Neutral Protease Domain 2"/>
    <property type="match status" value="1"/>
</dbReference>
<evidence type="ECO:0000256" key="11">
    <source>
        <dbReference type="RuleBase" id="RU364040"/>
    </source>
</evidence>
<dbReference type="FunFam" id="1.25.50.20:FF:000002">
    <property type="entry name" value="Aminopeptidase"/>
    <property type="match status" value="1"/>
</dbReference>
<keyword evidence="2 11" id="KW-0031">Aminopeptidase</keyword>
<evidence type="ECO:0000256" key="1">
    <source>
        <dbReference type="ARBA" id="ARBA00010136"/>
    </source>
</evidence>
<keyword evidence="5 11" id="KW-0378">Hydrolase</keyword>
<dbReference type="AlphaFoldDB" id="A0A168NNL6"/>
<dbReference type="GO" id="GO:0005737">
    <property type="term" value="C:cytoplasm"/>
    <property type="evidence" value="ECO:0007669"/>
    <property type="project" value="TreeGrafter"/>
</dbReference>
<dbReference type="GO" id="GO:0042277">
    <property type="term" value="F:peptide binding"/>
    <property type="evidence" value="ECO:0007669"/>
    <property type="project" value="TreeGrafter"/>
</dbReference>
<dbReference type="GO" id="GO:0008270">
    <property type="term" value="F:zinc ion binding"/>
    <property type="evidence" value="ECO:0007669"/>
    <property type="project" value="UniProtKB-UniRule"/>
</dbReference>
<evidence type="ECO:0000256" key="5">
    <source>
        <dbReference type="ARBA" id="ARBA00022801"/>
    </source>
</evidence>
<dbReference type="Gene3D" id="2.60.40.1730">
    <property type="entry name" value="tricorn interacting facor f3 domain"/>
    <property type="match status" value="1"/>
</dbReference>
<dbReference type="InterPro" id="IPR014782">
    <property type="entry name" value="Peptidase_M1_dom"/>
</dbReference>
<dbReference type="FunFam" id="2.60.40.1730:FF:000002">
    <property type="entry name" value="Aminopeptidase"/>
    <property type="match status" value="1"/>
</dbReference>
<evidence type="ECO:0000256" key="10">
    <source>
        <dbReference type="PIRSR" id="PIRSR634016-4"/>
    </source>
</evidence>
<dbReference type="CDD" id="cd09601">
    <property type="entry name" value="M1_APN-Q_like"/>
    <property type="match status" value="1"/>
</dbReference>
<feature type="chain" id="PRO_5007899347" description="Aminopeptidase" evidence="12">
    <location>
        <begin position="21"/>
        <end position="874"/>
    </location>
</feature>
<feature type="active site" description="Proton acceptor" evidence="8">
    <location>
        <position position="343"/>
    </location>
</feature>
<feature type="binding site" evidence="9">
    <location>
        <position position="365"/>
    </location>
    <ligand>
        <name>Zn(2+)</name>
        <dbReference type="ChEBI" id="CHEBI:29105"/>
        <note>catalytic</note>
    </ligand>
</feature>
<evidence type="ECO:0000259" key="13">
    <source>
        <dbReference type="Pfam" id="PF01433"/>
    </source>
</evidence>
<evidence type="ECO:0000259" key="15">
    <source>
        <dbReference type="Pfam" id="PF17900"/>
    </source>
</evidence>
<dbReference type="STRING" id="4829.A0A168NNL6"/>
<keyword evidence="7 11" id="KW-0482">Metalloprotease</keyword>
<dbReference type="GO" id="GO:0070006">
    <property type="term" value="F:metalloaminopeptidase activity"/>
    <property type="evidence" value="ECO:0007669"/>
    <property type="project" value="TreeGrafter"/>
</dbReference>
<feature type="binding site" evidence="9">
    <location>
        <position position="346"/>
    </location>
    <ligand>
        <name>Zn(2+)</name>
        <dbReference type="ChEBI" id="CHEBI:29105"/>
        <note>catalytic</note>
    </ligand>
</feature>
<dbReference type="EC" id="3.4.11.-" evidence="11"/>
<evidence type="ECO:0000256" key="2">
    <source>
        <dbReference type="ARBA" id="ARBA00022438"/>
    </source>
</evidence>
<proteinExistence type="inferred from homology"/>
<dbReference type="Pfam" id="PF17900">
    <property type="entry name" value="Peptidase_M1_N"/>
    <property type="match status" value="1"/>
</dbReference>
<sequence>MNEDLIVLTSSLLIVTYLGGQTAMCTQQVDTSERQILPTNVKPVHYDLTLQPDLETFVFQGHAKIDLLVLEDTTTIVLNTHDIKILSVAISSTNLKTESSQPATSVTYDEKKHLANLSFGELLPANSKAVLDIKYEGILNDQMAGFYRSSYKDAEGNTKYLATTQFEATDARRAFPCWDEPSLKATFDVTLVVPSHLTALSNTNVISEVNVSDTLKQVKYATTPLMSTYLVAFVIGPFEYIEAFTSGLHNGQPIRSRVYTLPGLAEQGRHALNVCVSALEYFAKVFGEPYPLPKLDMVAVPDFEAGAMENWGLITYRTVSLLFDEKQSSIVSKKRTAYVVCHELAHQWFGNLVTMKWWNELWLNESFATWVGWLAVDDIFPDWDVWTSFVNEDMPRALNLDALRSSHPIDVAVNDPAEIHQIFDAISYYKGASVIRMLSSWLGVETFLAGVRRYYPVLCVTKESQNTVKVVQSRYLSTGDLQAAEDGTVWWAPLGMLTSNQNENFTLTEKSQTFPIPADGLFKLNASQTSVYRVNYPIESIRILGEEVKKGSSGLLANTSDRVGLIADAGNLCVSGEQSTTAFLELAQAFVNEENYFVWSQLSTHLSNILGVWYQQPEQVKDGLKALRRSLFAPVAHRLGWEFAETDDYLTNILRVLALTNAGRSNDTTTVEEAKKRFNKFVAGDIDALHPNLRGPVYGIVLSTAASVEEEESVWERILQMYHNESLPTDQRLIALNALGGAKSEALISRYLLMSLDEKEVRGQDSIYVFGSLAANPDARLLFWRFFSQNYDLLQSKFSRSLSLFGAAVRSAVGGFSSMEQLDEIEAFFADKNTKEYARPLQQALEGARVNSKWLLRSKDSVARWVQDNAGQFQ</sequence>
<keyword evidence="17" id="KW-1185">Reference proteome</keyword>
<evidence type="ECO:0000256" key="8">
    <source>
        <dbReference type="PIRSR" id="PIRSR634016-1"/>
    </source>
</evidence>
<dbReference type="Pfam" id="PF01433">
    <property type="entry name" value="Peptidase_M1"/>
    <property type="match status" value="1"/>
</dbReference>
<dbReference type="GO" id="GO:0006508">
    <property type="term" value="P:proteolysis"/>
    <property type="evidence" value="ECO:0007669"/>
    <property type="project" value="UniProtKB-KW"/>
</dbReference>
<evidence type="ECO:0000313" key="17">
    <source>
        <dbReference type="Proteomes" id="UP000078561"/>
    </source>
</evidence>
<dbReference type="PANTHER" id="PTHR11533:SF174">
    <property type="entry name" value="PUROMYCIN-SENSITIVE AMINOPEPTIDASE-RELATED"/>
    <property type="match status" value="1"/>
</dbReference>
<gene>
    <name evidence="16" type="primary">ABSGL_06623.1 scaffold 8461</name>
</gene>
<comment type="cofactor">
    <cofactor evidence="9 11">
        <name>Zn(2+)</name>
        <dbReference type="ChEBI" id="CHEBI:29105"/>
    </cofactor>
    <text evidence="9 11">Binds 1 zinc ion per subunit.</text>
</comment>
<dbReference type="PRINTS" id="PR00756">
    <property type="entry name" value="ALADIPTASE"/>
</dbReference>
<accession>A0A168NNL6</accession>
<dbReference type="Proteomes" id="UP000078561">
    <property type="component" value="Unassembled WGS sequence"/>
</dbReference>
<dbReference type="OrthoDB" id="10031169at2759"/>
<dbReference type="InterPro" id="IPR034016">
    <property type="entry name" value="M1_APN-typ"/>
</dbReference>
<keyword evidence="4 9" id="KW-0479">Metal-binding</keyword>
<dbReference type="InParanoid" id="A0A168NNL6"/>
<evidence type="ECO:0000256" key="7">
    <source>
        <dbReference type="ARBA" id="ARBA00023049"/>
    </source>
</evidence>
<feature type="domain" description="Peptidase M1 membrane alanine aminopeptidase" evidence="13">
    <location>
        <begin position="271"/>
        <end position="455"/>
    </location>
</feature>
<dbReference type="SUPFAM" id="SSF63737">
    <property type="entry name" value="Leukotriene A4 hydrolase N-terminal domain"/>
    <property type="match status" value="1"/>
</dbReference>
<evidence type="ECO:0000256" key="4">
    <source>
        <dbReference type="ARBA" id="ARBA00022723"/>
    </source>
</evidence>
<dbReference type="FunCoup" id="A0A168NNL6">
    <property type="interactions" value="756"/>
</dbReference>
<dbReference type="OMA" id="NGVCIRN"/>
<dbReference type="InterPro" id="IPR001930">
    <property type="entry name" value="Peptidase_M1"/>
</dbReference>
<dbReference type="InterPro" id="IPR045357">
    <property type="entry name" value="Aminopeptidase_N-like_N"/>
</dbReference>
<evidence type="ECO:0000259" key="14">
    <source>
        <dbReference type="Pfam" id="PF11838"/>
    </source>
</evidence>
<dbReference type="SUPFAM" id="SSF55486">
    <property type="entry name" value="Metalloproteases ('zincins'), catalytic domain"/>
    <property type="match status" value="1"/>
</dbReference>
<feature type="site" description="Transition state stabilizer" evidence="10">
    <location>
        <position position="428"/>
    </location>
</feature>
<feature type="binding site" evidence="9">
    <location>
        <position position="342"/>
    </location>
    <ligand>
        <name>Zn(2+)</name>
        <dbReference type="ChEBI" id="CHEBI:29105"/>
        <note>catalytic</note>
    </ligand>
</feature>
<dbReference type="Pfam" id="PF11838">
    <property type="entry name" value="ERAP1_C"/>
    <property type="match status" value="1"/>
</dbReference>
<dbReference type="InterPro" id="IPR050344">
    <property type="entry name" value="Peptidase_M1_aminopeptidases"/>
</dbReference>
<dbReference type="Gene3D" id="1.25.50.20">
    <property type="match status" value="1"/>
</dbReference>
<feature type="domain" description="Aminopeptidase N-like N-terminal" evidence="15">
    <location>
        <begin position="42"/>
        <end position="230"/>
    </location>
</feature>
<keyword evidence="3 11" id="KW-0645">Protease</keyword>
<dbReference type="GO" id="GO:0005615">
    <property type="term" value="C:extracellular space"/>
    <property type="evidence" value="ECO:0007669"/>
    <property type="project" value="TreeGrafter"/>
</dbReference>
<keyword evidence="12" id="KW-0732">Signal</keyword>
<feature type="domain" description="ERAP1-like C-terminal" evidence="14">
    <location>
        <begin position="521"/>
        <end position="849"/>
    </location>
</feature>
<feature type="signal peptide" evidence="12">
    <location>
        <begin position="1"/>
        <end position="20"/>
    </location>
</feature>
<dbReference type="InterPro" id="IPR027268">
    <property type="entry name" value="Peptidase_M4/M1_CTD_sf"/>
</dbReference>
<evidence type="ECO:0000256" key="3">
    <source>
        <dbReference type="ARBA" id="ARBA00022670"/>
    </source>
</evidence>
<reference evidence="16" key="1">
    <citation type="submission" date="2016-04" db="EMBL/GenBank/DDBJ databases">
        <authorList>
            <person name="Evans L.H."/>
            <person name="Alamgir A."/>
            <person name="Owens N."/>
            <person name="Weber N.D."/>
            <person name="Virtaneva K."/>
            <person name="Barbian K."/>
            <person name="Babar A."/>
            <person name="Rosenke K."/>
        </authorList>
    </citation>
    <scope>NUCLEOTIDE SEQUENCE [LARGE SCALE GENOMIC DNA]</scope>
    <source>
        <strain evidence="16">CBS 101.48</strain>
    </source>
</reference>
<dbReference type="InterPro" id="IPR042097">
    <property type="entry name" value="Aminopeptidase_N-like_N_sf"/>
</dbReference>
<dbReference type="EMBL" id="LT553433">
    <property type="protein sequence ID" value="SAM00897.1"/>
    <property type="molecule type" value="Genomic_DNA"/>
</dbReference>
<keyword evidence="6 9" id="KW-0862">Zinc</keyword>
<organism evidence="16">
    <name type="scientific">Absidia glauca</name>
    <name type="common">Pin mould</name>
    <dbReference type="NCBI Taxonomy" id="4829"/>
    <lineage>
        <taxon>Eukaryota</taxon>
        <taxon>Fungi</taxon>
        <taxon>Fungi incertae sedis</taxon>
        <taxon>Mucoromycota</taxon>
        <taxon>Mucoromycotina</taxon>
        <taxon>Mucoromycetes</taxon>
        <taxon>Mucorales</taxon>
        <taxon>Cunninghamellaceae</taxon>
        <taxon>Absidia</taxon>
    </lineage>
</organism>